<dbReference type="PANTHER" id="PTHR31923">
    <property type="entry name" value="BSD DOMAIN-CONTAINING PROTEIN"/>
    <property type="match status" value="1"/>
</dbReference>
<dbReference type="AlphaFoldDB" id="A0A3Q7I2J0"/>
<dbReference type="FunCoup" id="A0A3Q7I2J0">
    <property type="interactions" value="840"/>
</dbReference>
<dbReference type="InterPro" id="IPR035925">
    <property type="entry name" value="BSD_dom_sf"/>
</dbReference>
<dbReference type="PROSITE" id="PS50858">
    <property type="entry name" value="BSD"/>
    <property type="match status" value="1"/>
</dbReference>
<reference evidence="2" key="2">
    <citation type="submission" date="2019-01" db="UniProtKB">
        <authorList>
            <consortium name="EnsemblPlants"/>
        </authorList>
    </citation>
    <scope>IDENTIFICATION</scope>
    <source>
        <strain evidence="2">cv. Heinz 1706</strain>
    </source>
</reference>
<reference evidence="2" key="1">
    <citation type="journal article" date="2012" name="Nature">
        <title>The tomato genome sequence provides insights into fleshy fruit evolution.</title>
        <authorList>
            <consortium name="Tomato Genome Consortium"/>
        </authorList>
    </citation>
    <scope>NUCLEOTIDE SEQUENCE [LARGE SCALE GENOMIC DNA]</scope>
    <source>
        <strain evidence="2">cv. Heinz 1706</strain>
    </source>
</reference>
<dbReference type="OMA" id="IITSMAM"/>
<keyword evidence="3" id="KW-1185">Reference proteome</keyword>
<protein>
    <recommendedName>
        <fullName evidence="1">BSD domain-containing protein</fullName>
    </recommendedName>
</protein>
<accession>A0A3Q7I2J0</accession>
<evidence type="ECO:0000259" key="1">
    <source>
        <dbReference type="PROSITE" id="PS50858"/>
    </source>
</evidence>
<feature type="domain" description="BSD" evidence="1">
    <location>
        <begin position="107"/>
        <end position="138"/>
    </location>
</feature>
<organism evidence="2">
    <name type="scientific">Solanum lycopersicum</name>
    <name type="common">Tomato</name>
    <name type="synonym">Lycopersicon esculentum</name>
    <dbReference type="NCBI Taxonomy" id="4081"/>
    <lineage>
        <taxon>Eukaryota</taxon>
        <taxon>Viridiplantae</taxon>
        <taxon>Streptophyta</taxon>
        <taxon>Embryophyta</taxon>
        <taxon>Tracheophyta</taxon>
        <taxon>Spermatophyta</taxon>
        <taxon>Magnoliopsida</taxon>
        <taxon>eudicotyledons</taxon>
        <taxon>Gunneridae</taxon>
        <taxon>Pentapetalae</taxon>
        <taxon>asterids</taxon>
        <taxon>lamiids</taxon>
        <taxon>Solanales</taxon>
        <taxon>Solanaceae</taxon>
        <taxon>Solanoideae</taxon>
        <taxon>Solaneae</taxon>
        <taxon>Solanum</taxon>
        <taxon>Solanum subgen. Lycopersicon</taxon>
    </lineage>
</organism>
<evidence type="ECO:0000313" key="3">
    <source>
        <dbReference type="Proteomes" id="UP000004994"/>
    </source>
</evidence>
<sequence length="189" mass="21912">MDVYSWFRRSLSRTTKTTTTTVTAQPDDELLYGVSDQLVDFIKSFSIDTFRNFSLPNEDDGDTPENVRRDLSDWQQRHALLFLAISERPVLVSSACMYSLPTSCYTPELSQLRFKLCPRFLKDHQFWTIYFALVKDFVAKYELRAIQLDKLKQMRLESENSPDVAACEVEMSEAKRTTDVSPTISEDHN</sequence>
<dbReference type="SUPFAM" id="SSF140383">
    <property type="entry name" value="BSD domain-like"/>
    <property type="match status" value="1"/>
</dbReference>
<dbReference type="EnsemblPlants" id="Solyc09g061270.3.1">
    <property type="protein sequence ID" value="Solyc09g061270.3.1"/>
    <property type="gene ID" value="Solyc09g061270.3"/>
</dbReference>
<dbReference type="PANTHER" id="PTHR31923:SF3">
    <property type="entry name" value="BSD DOMAIN-CONTAINING PROTEIN"/>
    <property type="match status" value="1"/>
</dbReference>
<dbReference type="InParanoid" id="A0A3Q7I2J0"/>
<evidence type="ECO:0000313" key="2">
    <source>
        <dbReference type="EnsemblPlants" id="Solyc09g061270.3.1"/>
    </source>
</evidence>
<dbReference type="Pfam" id="PF03909">
    <property type="entry name" value="BSD"/>
    <property type="match status" value="1"/>
</dbReference>
<dbReference type="Gramene" id="Solyc09g061270.3.1">
    <property type="protein sequence ID" value="Solyc09g061270.3.1"/>
    <property type="gene ID" value="Solyc09g061270.3"/>
</dbReference>
<name>A0A3Q7I2J0_SOLLC</name>
<dbReference type="InterPro" id="IPR005607">
    <property type="entry name" value="BSD_dom"/>
</dbReference>
<dbReference type="Gene3D" id="1.10.3970.10">
    <property type="entry name" value="BSD domain"/>
    <property type="match status" value="1"/>
</dbReference>
<proteinExistence type="predicted"/>
<dbReference type="Proteomes" id="UP000004994">
    <property type="component" value="Chromosome 9"/>
</dbReference>